<feature type="domain" description="Response regulatory" evidence="18">
    <location>
        <begin position="775"/>
        <end position="893"/>
    </location>
</feature>
<feature type="coiled-coil region" evidence="16">
    <location>
        <begin position="296"/>
        <end position="355"/>
    </location>
</feature>
<dbReference type="PROSITE" id="PS50112">
    <property type="entry name" value="PAS"/>
    <property type="match status" value="1"/>
</dbReference>
<dbReference type="Proteomes" id="UP000036356">
    <property type="component" value="Unassembled WGS sequence"/>
</dbReference>
<dbReference type="FunFam" id="3.30.565.10:FF:000010">
    <property type="entry name" value="Sensor histidine kinase RcsC"/>
    <property type="match status" value="1"/>
</dbReference>
<evidence type="ECO:0000259" key="19">
    <source>
        <dbReference type="PROSITE" id="PS50112"/>
    </source>
</evidence>
<comment type="function">
    <text evidence="11">May play the central regulatory role in sporulation. It may be an element of the effector pathway responsible for the activation of sporulation genes in response to nutritional stress. Spo0A may act in concert with spo0H (a sigma factor) to control the expression of some genes that are critical to the sporulation process.</text>
</comment>
<evidence type="ECO:0000256" key="8">
    <source>
        <dbReference type="ARBA" id="ARBA00022777"/>
    </source>
</evidence>
<evidence type="ECO:0000313" key="22">
    <source>
        <dbReference type="Proteomes" id="UP000036356"/>
    </source>
</evidence>
<evidence type="ECO:0000259" key="18">
    <source>
        <dbReference type="PROSITE" id="PS50110"/>
    </source>
</evidence>
<comment type="catalytic activity">
    <reaction evidence="1">
        <text>ATP + protein L-histidine = ADP + protein N-phospho-L-histidine.</text>
        <dbReference type="EC" id="2.7.13.3"/>
    </reaction>
</comment>
<dbReference type="SMART" id="SM00086">
    <property type="entry name" value="PAC"/>
    <property type="match status" value="3"/>
</dbReference>
<dbReference type="PROSITE" id="PS50113">
    <property type="entry name" value="PAC"/>
    <property type="match status" value="2"/>
</dbReference>
<evidence type="ECO:0000256" key="1">
    <source>
        <dbReference type="ARBA" id="ARBA00000085"/>
    </source>
</evidence>
<dbReference type="InterPro" id="IPR003594">
    <property type="entry name" value="HATPase_dom"/>
</dbReference>
<keyword evidence="22" id="KW-1185">Reference proteome</keyword>
<reference evidence="21 22" key="1">
    <citation type="submission" date="2015-06" db="EMBL/GenBank/DDBJ databases">
        <title>Draft genome of the moderately acidophilic sulfate reducer Candidatus Desulfosporosinus acididurans strain M1.</title>
        <authorList>
            <person name="Poehlein A."/>
            <person name="Petzsch P."/>
            <person name="Johnson B.D."/>
            <person name="Schloemann M."/>
            <person name="Daniel R."/>
            <person name="Muehling M."/>
        </authorList>
    </citation>
    <scope>NUCLEOTIDE SEQUENCE [LARGE SCALE GENOMIC DNA]</scope>
    <source>
        <strain evidence="21 22">M1</strain>
    </source>
</reference>
<dbReference type="FunFam" id="1.10.287.130:FF:000002">
    <property type="entry name" value="Two-component osmosensing histidine kinase"/>
    <property type="match status" value="1"/>
</dbReference>
<dbReference type="Pfam" id="PF02518">
    <property type="entry name" value="HATPase_c"/>
    <property type="match status" value="1"/>
</dbReference>
<keyword evidence="16" id="KW-0175">Coiled coil</keyword>
<name>A0A0J1FTI0_9FIRM</name>
<dbReference type="PRINTS" id="PR00344">
    <property type="entry name" value="BCTRLSENSOR"/>
</dbReference>
<dbReference type="InterPro" id="IPR036097">
    <property type="entry name" value="HisK_dim/P_sf"/>
</dbReference>
<dbReference type="InterPro" id="IPR000700">
    <property type="entry name" value="PAS-assoc_C"/>
</dbReference>
<comment type="similarity">
    <text evidence="2">In the N-terminal section; belongs to the phytochrome family.</text>
</comment>
<keyword evidence="5 15" id="KW-0597">Phosphoprotein</keyword>
<dbReference type="RefSeq" id="WP_053006299.1">
    <property type="nucleotide sequence ID" value="NZ_LDZY01000004.1"/>
</dbReference>
<dbReference type="SMART" id="SM00448">
    <property type="entry name" value="REC"/>
    <property type="match status" value="1"/>
</dbReference>
<dbReference type="PROSITE" id="PS50110">
    <property type="entry name" value="RESPONSE_REGULATORY"/>
    <property type="match status" value="1"/>
</dbReference>
<evidence type="ECO:0000256" key="15">
    <source>
        <dbReference type="PROSITE-ProRule" id="PRU00169"/>
    </source>
</evidence>
<dbReference type="SMART" id="SM00387">
    <property type="entry name" value="HATPase_c"/>
    <property type="match status" value="1"/>
</dbReference>
<feature type="domain" description="PAC" evidence="20">
    <location>
        <begin position="253"/>
        <end position="305"/>
    </location>
</feature>
<keyword evidence="9" id="KW-0067">ATP-binding</keyword>
<evidence type="ECO:0000256" key="10">
    <source>
        <dbReference type="ARBA" id="ARBA00023012"/>
    </source>
</evidence>
<evidence type="ECO:0000256" key="12">
    <source>
        <dbReference type="ARBA" id="ARBA00064003"/>
    </source>
</evidence>
<evidence type="ECO:0000256" key="3">
    <source>
        <dbReference type="ARBA" id="ARBA00012438"/>
    </source>
</evidence>
<dbReference type="GO" id="GO:0000155">
    <property type="term" value="F:phosphorelay sensor kinase activity"/>
    <property type="evidence" value="ECO:0007669"/>
    <property type="project" value="InterPro"/>
</dbReference>
<feature type="modified residue" description="4-aspartylphosphate" evidence="15">
    <location>
        <position position="824"/>
    </location>
</feature>
<evidence type="ECO:0000256" key="4">
    <source>
        <dbReference type="ARBA" id="ARBA00018672"/>
    </source>
</evidence>
<dbReference type="Gene3D" id="3.40.50.2300">
    <property type="match status" value="1"/>
</dbReference>
<evidence type="ECO:0000256" key="11">
    <source>
        <dbReference type="ARBA" id="ARBA00024867"/>
    </source>
</evidence>
<evidence type="ECO:0000256" key="7">
    <source>
        <dbReference type="ARBA" id="ARBA00022741"/>
    </source>
</evidence>
<dbReference type="InterPro" id="IPR004358">
    <property type="entry name" value="Sig_transdc_His_kin-like_C"/>
</dbReference>
<dbReference type="PROSITE" id="PS50109">
    <property type="entry name" value="HIS_KIN"/>
    <property type="match status" value="1"/>
</dbReference>
<dbReference type="InterPro" id="IPR036890">
    <property type="entry name" value="HATPase_C_sf"/>
</dbReference>
<dbReference type="InterPro" id="IPR000014">
    <property type="entry name" value="PAS"/>
</dbReference>
<dbReference type="Gene3D" id="3.30.565.10">
    <property type="entry name" value="Histidine kinase-like ATPase, C-terminal domain"/>
    <property type="match status" value="1"/>
</dbReference>
<evidence type="ECO:0000256" key="5">
    <source>
        <dbReference type="ARBA" id="ARBA00022553"/>
    </source>
</evidence>
<dbReference type="InterPro" id="IPR001610">
    <property type="entry name" value="PAC"/>
</dbReference>
<dbReference type="PANTHER" id="PTHR45339:SF1">
    <property type="entry name" value="HYBRID SIGNAL TRANSDUCTION HISTIDINE KINASE J"/>
    <property type="match status" value="1"/>
</dbReference>
<dbReference type="EC" id="2.7.13.3" evidence="3"/>
<feature type="domain" description="PAS" evidence="19">
    <location>
        <begin position="180"/>
        <end position="250"/>
    </location>
</feature>
<dbReference type="NCBIfam" id="TIGR00229">
    <property type="entry name" value="sensory_box"/>
    <property type="match status" value="3"/>
</dbReference>
<keyword evidence="7" id="KW-0547">Nucleotide-binding</keyword>
<evidence type="ECO:0000256" key="6">
    <source>
        <dbReference type="ARBA" id="ARBA00022679"/>
    </source>
</evidence>
<sequence>MNDIDANTLNYDSLYNSLFRNSHSIMFLVDWETGNFIDANDAACNFYGYCLREFLAMHIGQINTLTIKEVLGEMQEANRKKKGKFRFKHRLKNGEFRHVEVYSGPISLNNKNLLYSIIHDITEQVKAEEEIIKLNRTLENTVLERTRELQETNGMLEETNISLEEEISERMKVEEALHQSMQEIRDLYENAPCGYHSLDRNGKIIRINDTELKWLGYTREEVIGQKYSDFITPESKLIFEMNYPEYIKRGWVKDLEFTLIRKDNSLFPVLVSGSAVCDEHGTYLMSRSSVYDISQRKEAENKLKQLNSELEEIVAYRTYSLEETNAILEEEIAERNRIENDLANKNQIMDTLLNNLNVGVLMIEISSGKTIFTNKRAKQLLGCDLDNIRIGELLDDYSVYKSNTNEPYPREEMPIIGGMRGERRHVDDMVIVRPDGRSMLLEVFGTPVANTAGQIVASLVSFEDITHRKQAEDSIRNLNAQLLTTNARLEETNTLLEEEIQEHYEVEAQLLKAKEEADSANKAKSQFLANMSHEIRTPMNGIIGMTDLLKFTSLTDEQKHMLATIKSSSTLLLNIINDILDLSKIDAGKIELCPEYVDVKNLIQNKFNLLRAVSKTKGLDFEVSLGENVPKEIIVDKTRLIQVINNLLGNAIKFTETGKISLSFKMIKSIKNKVLLMTSVSDTGIGIKEEDIPKLFNYFTQLDTSFSKRFQGTGLGLAISKRLVELMGGEIFVESNFGKGSTFYFTCLVEVPEHQSKFDIICDKSIEEKSMLPLNILLVEDDFVSQLIIKQISKLKGWHLTVASNGIEAIEFYESNSFDLILMDIQMPRMSGYEVTKAIRKRESITADHTPIIATTAYAMSSDKEKCLSMGMDDYISKPIDIRKLSTMIKKHTRLENDL</sequence>
<dbReference type="Pfam" id="PF00072">
    <property type="entry name" value="Response_reg"/>
    <property type="match status" value="1"/>
</dbReference>
<feature type="coiled-coil region" evidence="16">
    <location>
        <begin position="124"/>
        <end position="190"/>
    </location>
</feature>
<evidence type="ECO:0000256" key="13">
    <source>
        <dbReference type="ARBA" id="ARBA00068150"/>
    </source>
</evidence>
<dbReference type="SUPFAM" id="SSF47384">
    <property type="entry name" value="Homodimeric domain of signal transducing histidine kinase"/>
    <property type="match status" value="1"/>
</dbReference>
<dbReference type="SMART" id="SM00091">
    <property type="entry name" value="PAS"/>
    <property type="match status" value="3"/>
</dbReference>
<dbReference type="CDD" id="cd00082">
    <property type="entry name" value="HisKA"/>
    <property type="match status" value="1"/>
</dbReference>
<organism evidence="21 22">
    <name type="scientific">Desulfosporosinus acididurans</name>
    <dbReference type="NCBI Taxonomy" id="476652"/>
    <lineage>
        <taxon>Bacteria</taxon>
        <taxon>Bacillati</taxon>
        <taxon>Bacillota</taxon>
        <taxon>Clostridia</taxon>
        <taxon>Eubacteriales</taxon>
        <taxon>Desulfitobacteriaceae</taxon>
        <taxon>Desulfosporosinus</taxon>
    </lineage>
</organism>
<dbReference type="GO" id="GO:0005524">
    <property type="term" value="F:ATP binding"/>
    <property type="evidence" value="ECO:0007669"/>
    <property type="project" value="UniProtKB-KW"/>
</dbReference>
<dbReference type="SUPFAM" id="SSF55874">
    <property type="entry name" value="ATPase domain of HSP90 chaperone/DNA topoisomerase II/histidine kinase"/>
    <property type="match status" value="1"/>
</dbReference>
<dbReference type="InterPro" id="IPR005467">
    <property type="entry name" value="His_kinase_dom"/>
</dbReference>
<dbReference type="Pfam" id="PF00512">
    <property type="entry name" value="HisKA"/>
    <property type="match status" value="1"/>
</dbReference>
<dbReference type="Gene3D" id="1.10.287.130">
    <property type="match status" value="1"/>
</dbReference>
<dbReference type="CDD" id="cd16922">
    <property type="entry name" value="HATPase_EvgS-ArcB-TorS-like"/>
    <property type="match status" value="1"/>
</dbReference>
<dbReference type="STRING" id="476652.DEAC_c12530"/>
<evidence type="ECO:0000313" key="21">
    <source>
        <dbReference type="EMBL" id="KLU66587.1"/>
    </source>
</evidence>
<dbReference type="InterPro" id="IPR035965">
    <property type="entry name" value="PAS-like_dom_sf"/>
</dbReference>
<keyword evidence="6 21" id="KW-0808">Transferase</keyword>
<dbReference type="CDD" id="cd00130">
    <property type="entry name" value="PAS"/>
    <property type="match status" value="2"/>
</dbReference>
<dbReference type="SUPFAM" id="SSF55785">
    <property type="entry name" value="PYP-like sensor domain (PAS domain)"/>
    <property type="match status" value="3"/>
</dbReference>
<protein>
    <recommendedName>
        <fullName evidence="14">Circadian input-output histidine kinase CikA</fullName>
        <ecNumber evidence="3">2.7.13.3</ecNumber>
    </recommendedName>
    <alternativeName>
        <fullName evidence="13">Sensory/regulatory protein RpfC</fullName>
    </alternativeName>
    <alternativeName>
        <fullName evidence="4">Stage 0 sporulation protein A homolog</fullName>
    </alternativeName>
</protein>
<evidence type="ECO:0000259" key="20">
    <source>
        <dbReference type="PROSITE" id="PS50113"/>
    </source>
</evidence>
<keyword evidence="8" id="KW-0418">Kinase</keyword>
<comment type="caution">
    <text evidence="21">The sequence shown here is derived from an EMBL/GenBank/DDBJ whole genome shotgun (WGS) entry which is preliminary data.</text>
</comment>
<dbReference type="EMBL" id="LDZY01000004">
    <property type="protein sequence ID" value="KLU66587.1"/>
    <property type="molecule type" value="Genomic_DNA"/>
</dbReference>
<proteinExistence type="inferred from homology"/>
<comment type="subunit">
    <text evidence="12">At low DSF concentrations, interacts with RpfF.</text>
</comment>
<dbReference type="Gene3D" id="3.30.450.20">
    <property type="entry name" value="PAS domain"/>
    <property type="match status" value="3"/>
</dbReference>
<dbReference type="CDD" id="cd17546">
    <property type="entry name" value="REC_hyHK_CKI1_RcsC-like"/>
    <property type="match status" value="1"/>
</dbReference>
<dbReference type="PANTHER" id="PTHR45339">
    <property type="entry name" value="HYBRID SIGNAL TRANSDUCTION HISTIDINE KINASE J"/>
    <property type="match status" value="1"/>
</dbReference>
<evidence type="ECO:0000259" key="17">
    <source>
        <dbReference type="PROSITE" id="PS50109"/>
    </source>
</evidence>
<dbReference type="InterPro" id="IPR003661">
    <property type="entry name" value="HisK_dim/P_dom"/>
</dbReference>
<feature type="domain" description="PAC" evidence="20">
    <location>
        <begin position="425"/>
        <end position="477"/>
    </location>
</feature>
<feature type="coiled-coil region" evidence="16">
    <location>
        <begin position="468"/>
        <end position="516"/>
    </location>
</feature>
<dbReference type="SUPFAM" id="SSF52172">
    <property type="entry name" value="CheY-like"/>
    <property type="match status" value="1"/>
</dbReference>
<evidence type="ECO:0000256" key="9">
    <source>
        <dbReference type="ARBA" id="ARBA00022840"/>
    </source>
</evidence>
<keyword evidence="10" id="KW-0902">Two-component regulatory system</keyword>
<dbReference type="InterPro" id="IPR011006">
    <property type="entry name" value="CheY-like_superfamily"/>
</dbReference>
<dbReference type="SMART" id="SM00388">
    <property type="entry name" value="HisKA"/>
    <property type="match status" value="1"/>
</dbReference>
<dbReference type="InterPro" id="IPR001789">
    <property type="entry name" value="Sig_transdc_resp-reg_receiver"/>
</dbReference>
<dbReference type="AlphaFoldDB" id="A0A0J1FTI0"/>
<accession>A0A0J1FTI0</accession>
<dbReference type="Pfam" id="PF13426">
    <property type="entry name" value="PAS_9"/>
    <property type="match status" value="3"/>
</dbReference>
<evidence type="ECO:0000256" key="16">
    <source>
        <dbReference type="SAM" id="Coils"/>
    </source>
</evidence>
<feature type="domain" description="Histidine kinase" evidence="17">
    <location>
        <begin position="530"/>
        <end position="751"/>
    </location>
</feature>
<dbReference type="PATRIC" id="fig|476652.3.peg.1288"/>
<gene>
    <name evidence="21" type="primary">arcB</name>
    <name evidence="21" type="ORF">DEAC_c12530</name>
</gene>
<evidence type="ECO:0000256" key="2">
    <source>
        <dbReference type="ARBA" id="ARBA00006402"/>
    </source>
</evidence>
<evidence type="ECO:0000256" key="14">
    <source>
        <dbReference type="ARBA" id="ARBA00074306"/>
    </source>
</evidence>